<dbReference type="Gene3D" id="1.20.140.40">
    <property type="entry name" value="Invertase/pectin methylesterase inhibitor family protein"/>
    <property type="match status" value="1"/>
</dbReference>
<dbReference type="InterPro" id="IPR012334">
    <property type="entry name" value="Pectin_lyas_fold"/>
</dbReference>
<name>A0AAV1WHK0_LUPLU</name>
<keyword evidence="5" id="KW-0964">Secreted</keyword>
<dbReference type="Proteomes" id="UP001497480">
    <property type="component" value="Unassembled WGS sequence"/>
</dbReference>
<feature type="transmembrane region" description="Helical" evidence="8">
    <location>
        <begin position="20"/>
        <end position="42"/>
    </location>
</feature>
<feature type="domain" description="Pectinesterase inhibitor" evidence="9">
    <location>
        <begin position="52"/>
        <end position="202"/>
    </location>
</feature>
<evidence type="ECO:0000256" key="3">
    <source>
        <dbReference type="ARBA" id="ARBA00006027"/>
    </source>
</evidence>
<dbReference type="SUPFAM" id="SSF101148">
    <property type="entry name" value="Plant invertase/pectin methylesterase inhibitor"/>
    <property type="match status" value="1"/>
</dbReference>
<evidence type="ECO:0000313" key="10">
    <source>
        <dbReference type="EMBL" id="CAL0308528.1"/>
    </source>
</evidence>
<dbReference type="GO" id="GO:0030599">
    <property type="term" value="F:pectinesterase activity"/>
    <property type="evidence" value="ECO:0007669"/>
    <property type="project" value="InterPro"/>
</dbReference>
<evidence type="ECO:0000259" key="9">
    <source>
        <dbReference type="SMART" id="SM00856"/>
    </source>
</evidence>
<proteinExistence type="inferred from homology"/>
<comment type="similarity">
    <text evidence="3">In the N-terminal section; belongs to the PMEI family.</text>
</comment>
<sequence>MGDYDRMENDDLIEEEDMFVNIVIIGVSMIMIASITIGLFAFPVPNTTTTGTRTNNITGICRKTDEEKACLEAIKHVGEKGTGFDYVKAAINATRTEFLVLNMPNPLYFKMGLTLLQEQSYRDCLQILELGKEELESLYNMSNSSVNMSLMKKDDANVINSLSAIISYQQTCYDELLQTNSYQPFQHLLKRTIKLTRITLAIVNYFFYENPDINMKMGLDLEDIKHDGYPTWTKVSSIKRKMLEDGFKQPSVVVAQDGSGQFSTITESLNACKNKSHGSCIIHVKKGKYEERVVIPKDLGHVLMYGDGPMNTIVSGINNSKIFTTSFHAATFVVMGKGFICKDMAFTAPSEIIAAPALLVLSDHAAFFNCKIQGNEGTLFAVAQRQFYHDCEIHGNTDIIKGDSSTLIQNSQIIVKPQSSHDSKQKEQVVSAQYKLDKYESTGFVIQNCTIIAEGGNNNSLYGTTYLGSPYKIYSTTLVMESYIGDVINEDGWCEWRDNYGTETATFLEYNNTGPGAKTGLRVSWNSYQNISEKDKVVNYTAAKFIQADQWLQSIGIPYQSSFIFG</sequence>
<comment type="caution">
    <text evidence="10">The sequence shown here is derived from an EMBL/GenBank/DDBJ whole genome shotgun (WGS) entry which is preliminary data.</text>
</comment>
<dbReference type="EMBL" id="CAXHTB010000006">
    <property type="protein sequence ID" value="CAL0308528.1"/>
    <property type="molecule type" value="Genomic_DNA"/>
</dbReference>
<accession>A0AAV1WHK0</accession>
<keyword evidence="8" id="KW-0472">Membrane</keyword>
<evidence type="ECO:0000256" key="2">
    <source>
        <dbReference type="ARBA" id="ARBA00005184"/>
    </source>
</evidence>
<protein>
    <recommendedName>
        <fullName evidence="9">Pectinesterase inhibitor domain-containing protein</fullName>
    </recommendedName>
</protein>
<dbReference type="InterPro" id="IPR011050">
    <property type="entry name" value="Pectin_lyase_fold/virulence"/>
</dbReference>
<keyword evidence="11" id="KW-1185">Reference proteome</keyword>
<dbReference type="CDD" id="cd15798">
    <property type="entry name" value="PMEI-like_3"/>
    <property type="match status" value="1"/>
</dbReference>
<keyword evidence="5" id="KW-0134">Cell wall</keyword>
<evidence type="ECO:0000256" key="5">
    <source>
        <dbReference type="ARBA" id="ARBA00022512"/>
    </source>
</evidence>
<reference evidence="10 11" key="1">
    <citation type="submission" date="2024-03" db="EMBL/GenBank/DDBJ databases">
        <authorList>
            <person name="Martinez-Hernandez J."/>
        </authorList>
    </citation>
    <scope>NUCLEOTIDE SEQUENCE [LARGE SCALE GENOMIC DNA]</scope>
</reference>
<dbReference type="Gene3D" id="2.160.20.10">
    <property type="entry name" value="Single-stranded right-handed beta-helix, Pectin lyase-like"/>
    <property type="match status" value="1"/>
</dbReference>
<dbReference type="SMART" id="SM00856">
    <property type="entry name" value="PMEI"/>
    <property type="match status" value="1"/>
</dbReference>
<comment type="pathway">
    <text evidence="2">Glycan metabolism; pectin degradation; 2-dehydro-3-deoxy-D-gluconate from pectin: step 1/5.</text>
</comment>
<gene>
    <name evidence="10" type="ORF">LLUT_LOCUS9588</name>
</gene>
<keyword evidence="8" id="KW-0812">Transmembrane</keyword>
<dbReference type="Pfam" id="PF01095">
    <property type="entry name" value="Pectinesterase"/>
    <property type="match status" value="1"/>
</dbReference>
<dbReference type="GO" id="GO:0004857">
    <property type="term" value="F:enzyme inhibitor activity"/>
    <property type="evidence" value="ECO:0007669"/>
    <property type="project" value="InterPro"/>
</dbReference>
<evidence type="ECO:0000256" key="7">
    <source>
        <dbReference type="ARBA" id="ARBA00023085"/>
    </source>
</evidence>
<evidence type="ECO:0000256" key="1">
    <source>
        <dbReference type="ARBA" id="ARBA00004191"/>
    </source>
</evidence>
<dbReference type="AlphaFoldDB" id="A0AAV1WHK0"/>
<evidence type="ECO:0000313" key="11">
    <source>
        <dbReference type="Proteomes" id="UP001497480"/>
    </source>
</evidence>
<dbReference type="Pfam" id="PF04043">
    <property type="entry name" value="PMEI"/>
    <property type="match status" value="1"/>
</dbReference>
<dbReference type="InterPro" id="IPR006501">
    <property type="entry name" value="Pectinesterase_inhib_dom"/>
</dbReference>
<comment type="similarity">
    <text evidence="4">In the C-terminal section; belongs to the pectinesterase family.</text>
</comment>
<dbReference type="InterPro" id="IPR000070">
    <property type="entry name" value="Pectinesterase_cat"/>
</dbReference>
<dbReference type="PANTHER" id="PTHR31707">
    <property type="entry name" value="PECTINESTERASE"/>
    <property type="match status" value="1"/>
</dbReference>
<keyword evidence="7" id="KW-0063">Aspartyl esterase</keyword>
<evidence type="ECO:0000256" key="6">
    <source>
        <dbReference type="ARBA" id="ARBA00022801"/>
    </source>
</evidence>
<dbReference type="InterPro" id="IPR035513">
    <property type="entry name" value="Invertase/methylesterase_inhib"/>
</dbReference>
<keyword evidence="8" id="KW-1133">Transmembrane helix</keyword>
<organism evidence="10 11">
    <name type="scientific">Lupinus luteus</name>
    <name type="common">European yellow lupine</name>
    <dbReference type="NCBI Taxonomy" id="3873"/>
    <lineage>
        <taxon>Eukaryota</taxon>
        <taxon>Viridiplantae</taxon>
        <taxon>Streptophyta</taxon>
        <taxon>Embryophyta</taxon>
        <taxon>Tracheophyta</taxon>
        <taxon>Spermatophyta</taxon>
        <taxon>Magnoliopsida</taxon>
        <taxon>eudicotyledons</taxon>
        <taxon>Gunneridae</taxon>
        <taxon>Pentapetalae</taxon>
        <taxon>rosids</taxon>
        <taxon>fabids</taxon>
        <taxon>Fabales</taxon>
        <taxon>Fabaceae</taxon>
        <taxon>Papilionoideae</taxon>
        <taxon>50 kb inversion clade</taxon>
        <taxon>genistoids sensu lato</taxon>
        <taxon>core genistoids</taxon>
        <taxon>Genisteae</taxon>
        <taxon>Lupinus</taxon>
    </lineage>
</organism>
<dbReference type="GO" id="GO:0042545">
    <property type="term" value="P:cell wall modification"/>
    <property type="evidence" value="ECO:0007669"/>
    <property type="project" value="InterPro"/>
</dbReference>
<dbReference type="SUPFAM" id="SSF51126">
    <property type="entry name" value="Pectin lyase-like"/>
    <property type="match status" value="1"/>
</dbReference>
<evidence type="ECO:0000256" key="8">
    <source>
        <dbReference type="SAM" id="Phobius"/>
    </source>
</evidence>
<comment type="subcellular location">
    <subcellularLocation>
        <location evidence="1">Secreted</location>
        <location evidence="1">Cell wall</location>
    </subcellularLocation>
</comment>
<evidence type="ECO:0000256" key="4">
    <source>
        <dbReference type="ARBA" id="ARBA00007786"/>
    </source>
</evidence>
<keyword evidence="6" id="KW-0378">Hydrolase</keyword>